<accession>A0ABZ3H8R1</accession>
<reference evidence="5 6" key="1">
    <citation type="submission" date="2024-03" db="EMBL/GenBank/DDBJ databases">
        <title>Sulfurimonas sp. HSL3-1.</title>
        <authorList>
            <person name="Wang S."/>
        </authorList>
    </citation>
    <scope>NUCLEOTIDE SEQUENCE [LARGE SCALE GENOMIC DNA]</scope>
    <source>
        <strain evidence="5 6">HSL3-1</strain>
    </source>
</reference>
<dbReference type="InterPro" id="IPR012337">
    <property type="entry name" value="RNaseH-like_sf"/>
</dbReference>
<dbReference type="SMART" id="SM00479">
    <property type="entry name" value="EXOIII"/>
    <property type="match status" value="1"/>
</dbReference>
<feature type="domain" description="Exonuclease" evidence="4">
    <location>
        <begin position="3"/>
        <end position="178"/>
    </location>
</feature>
<dbReference type="EMBL" id="CP147920">
    <property type="protein sequence ID" value="XAU14641.1"/>
    <property type="molecule type" value="Genomic_DNA"/>
</dbReference>
<keyword evidence="6" id="KW-1185">Reference proteome</keyword>
<gene>
    <name evidence="5" type="ORF">WCY31_10360</name>
</gene>
<name>A0ABZ3H8R1_9BACT</name>
<keyword evidence="2" id="KW-0378">Hydrolase</keyword>
<dbReference type="InterPro" id="IPR046768">
    <property type="entry name" value="ExoX-like_C"/>
</dbReference>
<keyword evidence="3 5" id="KW-0269">Exonuclease</keyword>
<dbReference type="GO" id="GO:0004527">
    <property type="term" value="F:exonuclease activity"/>
    <property type="evidence" value="ECO:0007669"/>
    <property type="project" value="UniProtKB-KW"/>
</dbReference>
<dbReference type="SUPFAM" id="SSF53098">
    <property type="entry name" value="Ribonuclease H-like"/>
    <property type="match status" value="1"/>
</dbReference>
<evidence type="ECO:0000313" key="6">
    <source>
        <dbReference type="Proteomes" id="UP001447842"/>
    </source>
</evidence>
<evidence type="ECO:0000256" key="1">
    <source>
        <dbReference type="ARBA" id="ARBA00022722"/>
    </source>
</evidence>
<evidence type="ECO:0000259" key="4">
    <source>
        <dbReference type="SMART" id="SM00479"/>
    </source>
</evidence>
<dbReference type="Proteomes" id="UP001447842">
    <property type="component" value="Chromosome"/>
</dbReference>
<dbReference type="Pfam" id="PF00929">
    <property type="entry name" value="RNase_T"/>
    <property type="match status" value="1"/>
</dbReference>
<dbReference type="RefSeq" id="WP_231019025.1">
    <property type="nucleotide sequence ID" value="NZ_CP147920.1"/>
</dbReference>
<dbReference type="InterPro" id="IPR036397">
    <property type="entry name" value="RNaseH_sf"/>
</dbReference>
<dbReference type="Gene3D" id="3.30.420.10">
    <property type="entry name" value="Ribonuclease H-like superfamily/Ribonuclease H"/>
    <property type="match status" value="1"/>
</dbReference>
<evidence type="ECO:0000256" key="3">
    <source>
        <dbReference type="ARBA" id="ARBA00022839"/>
    </source>
</evidence>
<evidence type="ECO:0000313" key="5">
    <source>
        <dbReference type="EMBL" id="XAU14641.1"/>
    </source>
</evidence>
<dbReference type="PANTHER" id="PTHR30231:SF4">
    <property type="entry name" value="PROTEIN NEN2"/>
    <property type="match status" value="1"/>
</dbReference>
<protein>
    <submittedName>
        <fullName evidence="5">3'-5' exonuclease</fullName>
    </submittedName>
</protein>
<dbReference type="InterPro" id="IPR013520">
    <property type="entry name" value="Ribonucl_H"/>
</dbReference>
<evidence type="ECO:0000256" key="2">
    <source>
        <dbReference type="ARBA" id="ARBA00022801"/>
    </source>
</evidence>
<sequence>MAKFVLLDTETTGAGETDRIIQLGFIVLEAGQQTEVYNDFCSAEVPIAFGAMEVHHITPEMIEGKPLCTETAAYRALMALNRDENYLVIHNAPFDLGMLEKEGFANGMKLIDTLRCARHVFEEEEAHRLQYFRYKMGLYKEEAAEAQKLGVEIKAHDAIGDVLTLKLFLSRLRARVQERFPGENPVEKMVALTKEPVFYKGPMRFGKYKGKTLFEIAADDRGYLQWMMDKMENLDDDMRYSVNRVLSGV</sequence>
<organism evidence="5 6">
    <name type="scientific">Sulfurimonas diazotrophicus</name>
    <dbReference type="NCBI Taxonomy" id="3131939"/>
    <lineage>
        <taxon>Bacteria</taxon>
        <taxon>Pseudomonadati</taxon>
        <taxon>Campylobacterota</taxon>
        <taxon>Epsilonproteobacteria</taxon>
        <taxon>Campylobacterales</taxon>
        <taxon>Sulfurimonadaceae</taxon>
        <taxon>Sulfurimonas</taxon>
    </lineage>
</organism>
<proteinExistence type="predicted"/>
<dbReference type="PANTHER" id="PTHR30231">
    <property type="entry name" value="DNA POLYMERASE III SUBUNIT EPSILON"/>
    <property type="match status" value="1"/>
</dbReference>
<dbReference type="Pfam" id="PF20600">
    <property type="entry name" value="ExoX-like_C"/>
    <property type="match status" value="1"/>
</dbReference>
<dbReference type="CDD" id="cd06127">
    <property type="entry name" value="DEDDh"/>
    <property type="match status" value="1"/>
</dbReference>
<keyword evidence="1" id="KW-0540">Nuclease</keyword>